<accession>A0A6J5RFV4</accession>
<gene>
    <name evidence="1" type="ORF">UFOVP1233_43</name>
</gene>
<protein>
    <submittedName>
        <fullName evidence="1">Uncharacterized protein</fullName>
    </submittedName>
</protein>
<sequence length="246" mass="25697">MALYTNYSLFVDVVNGVASTSFQDVKPTNNLAFYNADNSQLNIYFVRPNNNSPFPYEEVDTSGVDNLLVTLGTATVTATAFSALIPLSAAASTVTTVVSYSAGVNQVMRISIGPEPKGGSFSINYDGTLLDPTSVFASAADIYNQFIDELSITPGSISVEKTGNFTWDITFGQTFAPPGSLTVNDGGIVSFTGFLAVLDLTAAGVATLLGTSTSAAATLEIATTNTSGLLKQTACQIDATVYQDIL</sequence>
<reference evidence="1" key="1">
    <citation type="submission" date="2020-05" db="EMBL/GenBank/DDBJ databases">
        <authorList>
            <person name="Chiriac C."/>
            <person name="Salcher M."/>
            <person name="Ghai R."/>
            <person name="Kavagutti S V."/>
        </authorList>
    </citation>
    <scope>NUCLEOTIDE SEQUENCE</scope>
</reference>
<dbReference type="EMBL" id="LR797187">
    <property type="protein sequence ID" value="CAB4192518.1"/>
    <property type="molecule type" value="Genomic_DNA"/>
</dbReference>
<proteinExistence type="predicted"/>
<evidence type="ECO:0000313" key="1">
    <source>
        <dbReference type="EMBL" id="CAB4192518.1"/>
    </source>
</evidence>
<name>A0A6J5RFV4_9CAUD</name>
<organism evidence="1">
    <name type="scientific">uncultured Caudovirales phage</name>
    <dbReference type="NCBI Taxonomy" id="2100421"/>
    <lineage>
        <taxon>Viruses</taxon>
        <taxon>Duplodnaviria</taxon>
        <taxon>Heunggongvirae</taxon>
        <taxon>Uroviricota</taxon>
        <taxon>Caudoviricetes</taxon>
        <taxon>Peduoviridae</taxon>
        <taxon>Maltschvirus</taxon>
        <taxon>Maltschvirus maltsch</taxon>
    </lineage>
</organism>